<accession>A0A090DN13</accession>
<evidence type="ECO:0000313" key="2">
    <source>
        <dbReference type="EMBL" id="CDX17741.1"/>
    </source>
</evidence>
<name>A0A090DN13_MESPL</name>
<protein>
    <submittedName>
        <fullName evidence="2">RES domain protein</fullName>
    </submittedName>
</protein>
<dbReference type="EMBL" id="CCMZ01000017">
    <property type="protein sequence ID" value="CDX17741.1"/>
    <property type="molecule type" value="Genomic_DNA"/>
</dbReference>
<evidence type="ECO:0000313" key="3">
    <source>
        <dbReference type="Proteomes" id="UP000045285"/>
    </source>
</evidence>
<dbReference type="InterPro" id="IPR014914">
    <property type="entry name" value="RES_dom"/>
</dbReference>
<feature type="domain" description="RES" evidence="1">
    <location>
        <begin position="72"/>
        <end position="209"/>
    </location>
</feature>
<reference evidence="3" key="1">
    <citation type="submission" date="2014-08" db="EMBL/GenBank/DDBJ databases">
        <authorList>
            <person name="Moulin L."/>
        </authorList>
    </citation>
    <scope>NUCLEOTIDE SEQUENCE [LARGE SCALE GENOMIC DNA]</scope>
</reference>
<dbReference type="Proteomes" id="UP000045285">
    <property type="component" value="Unassembled WGS sequence"/>
</dbReference>
<dbReference type="STRING" id="69974.MPLDJ20_120217"/>
<keyword evidence="3" id="KW-1185">Reference proteome</keyword>
<organism evidence="2 3">
    <name type="scientific">Mesorhizobium plurifarium</name>
    <dbReference type="NCBI Taxonomy" id="69974"/>
    <lineage>
        <taxon>Bacteria</taxon>
        <taxon>Pseudomonadati</taxon>
        <taxon>Pseudomonadota</taxon>
        <taxon>Alphaproteobacteria</taxon>
        <taxon>Hyphomicrobiales</taxon>
        <taxon>Phyllobacteriaceae</taxon>
        <taxon>Mesorhizobium</taxon>
    </lineage>
</organism>
<dbReference type="SMART" id="SM00953">
    <property type="entry name" value="RES"/>
    <property type="match status" value="1"/>
</dbReference>
<evidence type="ECO:0000259" key="1">
    <source>
        <dbReference type="SMART" id="SM00953"/>
    </source>
</evidence>
<dbReference type="Pfam" id="PF08808">
    <property type="entry name" value="RES"/>
    <property type="match status" value="1"/>
</dbReference>
<proteinExistence type="predicted"/>
<dbReference type="AlphaFoldDB" id="A0A090DN13"/>
<sequence length="255" mass="28900">MSLPTWTPGALSSEAVRLEGKCWRMVEAQHRVSTLKLVDTLDEQSLLEDLIEDTKPHIPLECRHLHYLLATPFRYGSVYPYGSRFRRAGKTKGVYYAAETVLTAVAEMAFYRLLFFAESPATPWPNDAAEYTAFAAAIKCDRAIDLTRPPLDRDEKAWTQPTDYTACQAIADVAREAELQAIRYRSVRDPKGANIALLTCKGFAKARPLEPQTWRIRIGSFGLQAISEFPEKRLEFSRAAFSDPRLAGMRWERGH</sequence>
<gene>
    <name evidence="2" type="ORF">MPL3356_240161</name>
</gene>